<gene>
    <name evidence="1" type="ORF">TCON_2527</name>
</gene>
<proteinExistence type="predicted"/>
<name>A0ABQ7HVU4_9MICR</name>
<evidence type="ECO:0000313" key="2">
    <source>
        <dbReference type="Proteomes" id="UP001516464"/>
    </source>
</evidence>
<keyword evidence="2" id="KW-1185">Reference proteome</keyword>
<accession>A0ABQ7HVU4</accession>
<evidence type="ECO:0000313" key="1">
    <source>
        <dbReference type="EMBL" id="KAF7679671.1"/>
    </source>
</evidence>
<comment type="caution">
    <text evidence="1">The sequence shown here is derived from an EMBL/GenBank/DDBJ whole genome shotgun (WGS) entry which is preliminary data.</text>
</comment>
<protein>
    <submittedName>
        <fullName evidence="1">Uncharacterized protein</fullName>
    </submittedName>
</protein>
<dbReference type="EMBL" id="SBIQ01000343">
    <property type="protein sequence ID" value="KAF7679671.1"/>
    <property type="molecule type" value="Genomic_DNA"/>
</dbReference>
<sequence>MLKIKKIKPFGKTYQFRDRKGILNINKLWKGNGPYLHIQTYGIKQDGSVTCTSQEELETLLKCSIVYGRHKSIIINSISTIPISNKTNILFKTLNIIGIDVYLISFGWRKFAHVDSVYY</sequence>
<organism evidence="1 2">
    <name type="scientific">Astathelohania contejeani</name>
    <dbReference type="NCBI Taxonomy" id="164912"/>
    <lineage>
        <taxon>Eukaryota</taxon>
        <taxon>Fungi</taxon>
        <taxon>Fungi incertae sedis</taxon>
        <taxon>Microsporidia</taxon>
        <taxon>Astathelohaniidae</taxon>
        <taxon>Astathelohania</taxon>
    </lineage>
</organism>
<dbReference type="Proteomes" id="UP001516464">
    <property type="component" value="Unassembled WGS sequence"/>
</dbReference>
<reference evidence="1 2" key="1">
    <citation type="submission" date="2019-01" db="EMBL/GenBank/DDBJ databases">
        <title>Genomes sequencing and comparative genomics of infectious freshwater microsporidia, Cucumispora dikerogammari and Thelohania contejeani.</title>
        <authorList>
            <person name="Cormier A."/>
            <person name="Giraud I."/>
            <person name="Wattier R."/>
            <person name="Teixeira M."/>
            <person name="Grandjean F."/>
            <person name="Rigaud T."/>
            <person name="Cordaux R."/>
        </authorList>
    </citation>
    <scope>NUCLEOTIDE SEQUENCE [LARGE SCALE GENOMIC DNA]</scope>
    <source>
        <strain evidence="1">T1</strain>
        <tissue evidence="1">Spores</tissue>
    </source>
</reference>